<dbReference type="VEuPathDB" id="FungiDB:FVEG_09412"/>
<dbReference type="OrthoDB" id="5326588at2759"/>
<keyword evidence="4" id="KW-1185">Reference proteome</keyword>
<gene>
    <name evidence="3" type="ORF">FVEG_09412</name>
</gene>
<accession>W7N060</accession>
<feature type="compositionally biased region" description="Basic and acidic residues" evidence="2">
    <location>
        <begin position="334"/>
        <end position="350"/>
    </location>
</feature>
<dbReference type="GeneID" id="30067069"/>
<evidence type="ECO:0000313" key="4">
    <source>
        <dbReference type="Proteomes" id="UP000009096"/>
    </source>
</evidence>
<dbReference type="eggNOG" id="ENOG502SUXG">
    <property type="taxonomic scope" value="Eukaryota"/>
</dbReference>
<keyword evidence="1" id="KW-0175">Coiled coil</keyword>
<dbReference type="Proteomes" id="UP000009096">
    <property type="component" value="Chromosome 5"/>
</dbReference>
<feature type="region of interest" description="Disordered" evidence="2">
    <location>
        <begin position="263"/>
        <end position="314"/>
    </location>
</feature>
<evidence type="ECO:0000256" key="1">
    <source>
        <dbReference type="SAM" id="Coils"/>
    </source>
</evidence>
<evidence type="ECO:0000256" key="2">
    <source>
        <dbReference type="SAM" id="MobiDB-lite"/>
    </source>
</evidence>
<dbReference type="RefSeq" id="XP_018756273.1">
    <property type="nucleotide sequence ID" value="XM_018898398.1"/>
</dbReference>
<name>W7N060_GIBM7</name>
<feature type="coiled-coil region" evidence="1">
    <location>
        <begin position="175"/>
        <end position="209"/>
    </location>
</feature>
<dbReference type="AlphaFoldDB" id="W7N060"/>
<sequence length="1210" mass="142848">MAPIVSQCQALRFSDQQRCTEEATHANELFCLLHARQAHGLYIGYKRRNAQLDALDENPPDYLAGTHIPLANDDFDSVDDSKEMEEIIDHLHVKWNTLNRVIEARRKHHAHFYSISYDYGHQAYIDKLVSHRHIVLLALGRARKRLMAILYKKEQWYSWVRDAQDDEELYREKEQKKLKQEAALFKRHMKQMEARMELMRKREEQKLQDAFLEEAYRERMVMNEDADDEAWDPIEDMEDEQRHRYIDLIKHFLWVEVEVDEATAEKPAPDDASSSKPAEEPAPAEEASVPTKKLKNKKKNKGKANAAANSSPLEELQNLLGQKKLLAMQASGKHSTETELKEPDKKNIETEEEMRKRLSQGVKKNLDNVSGMQLVGTIENPHETWDKTAPMEDDEIDELIRDIREIKLLLFCRLVLLQASLLPAALRATTVQGFLDDTSVTEADLRDLCLKVAEPTLQDIRDACADFARGDNSDDDLPIVDDDDDDDDDETMEQLLQGDKRYHHLHTDDWFKERVIKEVERRRFFKKKTKKSRRQRKTKVTICGKSIWNHASENAMSRDGWLQFSVMAKDCDLKHAIQLCRNWSEFSDLNLLTLWQYFPASNWTSWGQDRFMQQLQQLGFFPYFTDFDADKYSHHHQIGGRSQGRRQHDIVETRNILVGNMKRNDPVTRRFLQYLLMRRGELLVIVRDGKTGRVITAPDDEQLWTYRKKQGLGRASKNDWFNILEVGPDFMKLTDILREWRFGFDDYYDVFIWDFVPGEPHMDLYNIVVMELRNAWRMRTPRDMYVHMESLLRSLHRNEKTMRTRQIKPGENIKSLWDTIADERSEFRLFDESFHAGDLEPGYNAKYNLLQETLRAMLKTPHVGSTDWIFFIAEILEWLDLRGDYDDYAQDPQYPWPHSFIVQDIVQAFAMIAMFFPNSDVAKLPTMFVNSSQCDEFRKSGVFDPKERSKVRPDRRTRTSYKFRDKEFWKEWKEFYKTERYFGDVYPMEWSLTVRPIIAHLYRAGVIAPAYMQNHPEVVLGMATANKEPHRPDKLDLFINYHDQYGNFPMTYPPTFVDPSKWPEVVPTARTFSQRHPTARFALLRLWSAPHYYPFMVGMFNRRNTSFLDSRGRSWEWKFVPKDMPGSEFSAHHTTGKRLDVLKDKFRDRVVHRGDLILVMGVDEDDLLRFCTAVTFAMQTKPWLREIDLWKSFINVDFEFLLDLEPFWME</sequence>
<organism evidence="3 4">
    <name type="scientific">Gibberella moniliformis (strain M3125 / FGSC 7600)</name>
    <name type="common">Maize ear and stalk rot fungus</name>
    <name type="synonym">Fusarium verticillioides</name>
    <dbReference type="NCBI Taxonomy" id="334819"/>
    <lineage>
        <taxon>Eukaryota</taxon>
        <taxon>Fungi</taxon>
        <taxon>Dikarya</taxon>
        <taxon>Ascomycota</taxon>
        <taxon>Pezizomycotina</taxon>
        <taxon>Sordariomycetes</taxon>
        <taxon>Hypocreomycetidae</taxon>
        <taxon>Hypocreales</taxon>
        <taxon>Nectriaceae</taxon>
        <taxon>Fusarium</taxon>
        <taxon>Fusarium fujikuroi species complex</taxon>
    </lineage>
</organism>
<dbReference type="KEGG" id="fvr:FVEG_09412"/>
<dbReference type="EMBL" id="DS022253">
    <property type="protein sequence ID" value="EWG50082.1"/>
    <property type="molecule type" value="Genomic_DNA"/>
</dbReference>
<dbReference type="EMBL" id="CM000582">
    <property type="protein sequence ID" value="EWG50082.1"/>
    <property type="molecule type" value="Genomic_DNA"/>
</dbReference>
<proteinExistence type="predicted"/>
<protein>
    <submittedName>
        <fullName evidence="3">Uncharacterized protein</fullName>
    </submittedName>
</protein>
<feature type="compositionally biased region" description="Basic residues" evidence="2">
    <location>
        <begin position="292"/>
        <end position="302"/>
    </location>
</feature>
<reference evidence="3 4" key="1">
    <citation type="journal article" date="2010" name="Nature">
        <title>Comparative genomics reveals mobile pathogenicity chromosomes in Fusarium.</title>
        <authorList>
            <person name="Ma L.J."/>
            <person name="van der Does H.C."/>
            <person name="Borkovich K.A."/>
            <person name="Coleman J.J."/>
            <person name="Daboussi M.J."/>
            <person name="Di Pietro A."/>
            <person name="Dufresne M."/>
            <person name="Freitag M."/>
            <person name="Grabherr M."/>
            <person name="Henrissat B."/>
            <person name="Houterman P.M."/>
            <person name="Kang S."/>
            <person name="Shim W.B."/>
            <person name="Woloshuk C."/>
            <person name="Xie X."/>
            <person name="Xu J.R."/>
            <person name="Antoniw J."/>
            <person name="Baker S.E."/>
            <person name="Bluhm B.H."/>
            <person name="Breakspear A."/>
            <person name="Brown D.W."/>
            <person name="Butchko R.A."/>
            <person name="Chapman S."/>
            <person name="Coulson R."/>
            <person name="Coutinho P.M."/>
            <person name="Danchin E.G."/>
            <person name="Diener A."/>
            <person name="Gale L.R."/>
            <person name="Gardiner D.M."/>
            <person name="Goff S."/>
            <person name="Hammond-Kosack K.E."/>
            <person name="Hilburn K."/>
            <person name="Hua-Van A."/>
            <person name="Jonkers W."/>
            <person name="Kazan K."/>
            <person name="Kodira C.D."/>
            <person name="Koehrsen M."/>
            <person name="Kumar L."/>
            <person name="Lee Y.H."/>
            <person name="Li L."/>
            <person name="Manners J.M."/>
            <person name="Miranda-Saavedra D."/>
            <person name="Mukherjee M."/>
            <person name="Park G."/>
            <person name="Park J."/>
            <person name="Park S.Y."/>
            <person name="Proctor R.H."/>
            <person name="Regev A."/>
            <person name="Ruiz-Roldan M.C."/>
            <person name="Sain D."/>
            <person name="Sakthikumar S."/>
            <person name="Sykes S."/>
            <person name="Schwartz D.C."/>
            <person name="Turgeon B.G."/>
            <person name="Wapinski I."/>
            <person name="Yoder O."/>
            <person name="Young S."/>
            <person name="Zeng Q."/>
            <person name="Zhou S."/>
            <person name="Galagan J."/>
            <person name="Cuomo C.A."/>
            <person name="Kistler H.C."/>
            <person name="Rep M."/>
        </authorList>
    </citation>
    <scope>NUCLEOTIDE SEQUENCE [LARGE SCALE GENOMIC DNA]</scope>
    <source>
        <strain evidence="4">M3125 / FGSC 7600</strain>
    </source>
</reference>
<evidence type="ECO:0000313" key="3">
    <source>
        <dbReference type="EMBL" id="EWG50082.1"/>
    </source>
</evidence>
<feature type="region of interest" description="Disordered" evidence="2">
    <location>
        <begin position="329"/>
        <end position="350"/>
    </location>
</feature>